<dbReference type="AlphaFoldDB" id="A0A3B0K1V3"/>
<evidence type="ECO:0000256" key="6">
    <source>
        <dbReference type="SAM" id="Phobius"/>
    </source>
</evidence>
<accession>A0A3B0K1V3</accession>
<feature type="transmembrane region" description="Helical" evidence="6">
    <location>
        <begin position="141"/>
        <end position="164"/>
    </location>
</feature>
<dbReference type="Gene3D" id="1.20.140.150">
    <property type="match status" value="1"/>
</dbReference>
<keyword evidence="8" id="KW-1185">Reference proteome</keyword>
<feature type="transmembrane region" description="Helical" evidence="6">
    <location>
        <begin position="103"/>
        <end position="129"/>
    </location>
</feature>
<proteinExistence type="inferred from homology"/>
<evidence type="ECO:0000256" key="2">
    <source>
        <dbReference type="ARBA" id="ARBA00005787"/>
    </source>
</evidence>
<dbReference type="Proteomes" id="UP000268350">
    <property type="component" value="Unassembled WGS sequence"/>
</dbReference>
<comment type="similarity">
    <text evidence="2">Belongs to the clarin family.</text>
</comment>
<evidence type="ECO:0000256" key="1">
    <source>
        <dbReference type="ARBA" id="ARBA00004141"/>
    </source>
</evidence>
<dbReference type="InterPro" id="IPR026748">
    <property type="entry name" value="Clarin"/>
</dbReference>
<dbReference type="EMBL" id="OUUW01000014">
    <property type="protein sequence ID" value="SPP88285.1"/>
    <property type="molecule type" value="Genomic_DNA"/>
</dbReference>
<sequence>MVKTDLLLPPVIRSFIKMSMRTRALVFSTFFGSCLAIGLLLVSMTTNHWVRANPRRHNSSDSKGDVNFGLFYGNQHLNLGYGPRTYPVDVYTFIRTENGDTSFWLWLLTTLGTGFGLLACAVAAIAAVLKSASAAKRGGTMVLLLTANMSAAGAQVVAFVAWLVQFYQYLVHNVLLTEHQQHHWYSTGLAYLGYSFYLVVISTIVVLINITILLYARRRESRDRRLRLEPESKDKHQAAIMLY</sequence>
<evidence type="ECO:0000256" key="3">
    <source>
        <dbReference type="ARBA" id="ARBA00022692"/>
    </source>
</evidence>
<evidence type="ECO:0000313" key="8">
    <source>
        <dbReference type="Proteomes" id="UP000268350"/>
    </source>
</evidence>
<keyword evidence="3 6" id="KW-0812">Transmembrane</keyword>
<evidence type="ECO:0000313" key="7">
    <source>
        <dbReference type="EMBL" id="SPP88285.1"/>
    </source>
</evidence>
<evidence type="ECO:0000256" key="5">
    <source>
        <dbReference type="ARBA" id="ARBA00023136"/>
    </source>
</evidence>
<gene>
    <name evidence="7" type="ORF">DGUA_6G019749</name>
</gene>
<dbReference type="OMA" id="HLGYSFY"/>
<keyword evidence="4 6" id="KW-1133">Transmembrane helix</keyword>
<dbReference type="STRING" id="7266.A0A3B0K1V3"/>
<dbReference type="PANTHER" id="PTHR31548:SF1">
    <property type="entry name" value="LD47387P"/>
    <property type="match status" value="1"/>
</dbReference>
<dbReference type="GO" id="GO:0016020">
    <property type="term" value="C:membrane"/>
    <property type="evidence" value="ECO:0007669"/>
    <property type="project" value="UniProtKB-SubCell"/>
</dbReference>
<name>A0A3B0K1V3_DROGU</name>
<dbReference type="PROSITE" id="PS51257">
    <property type="entry name" value="PROKAR_LIPOPROTEIN"/>
    <property type="match status" value="1"/>
</dbReference>
<feature type="transmembrane region" description="Helical" evidence="6">
    <location>
        <begin position="24"/>
        <end position="44"/>
    </location>
</feature>
<organism evidence="7 8">
    <name type="scientific">Drosophila guanche</name>
    <name type="common">Fruit fly</name>
    <dbReference type="NCBI Taxonomy" id="7266"/>
    <lineage>
        <taxon>Eukaryota</taxon>
        <taxon>Metazoa</taxon>
        <taxon>Ecdysozoa</taxon>
        <taxon>Arthropoda</taxon>
        <taxon>Hexapoda</taxon>
        <taxon>Insecta</taxon>
        <taxon>Pterygota</taxon>
        <taxon>Neoptera</taxon>
        <taxon>Endopterygota</taxon>
        <taxon>Diptera</taxon>
        <taxon>Brachycera</taxon>
        <taxon>Muscomorpha</taxon>
        <taxon>Ephydroidea</taxon>
        <taxon>Drosophilidae</taxon>
        <taxon>Drosophila</taxon>
        <taxon>Sophophora</taxon>
    </lineage>
</organism>
<evidence type="ECO:0000256" key="4">
    <source>
        <dbReference type="ARBA" id="ARBA00022989"/>
    </source>
</evidence>
<dbReference type="GO" id="GO:0007605">
    <property type="term" value="P:sensory perception of sound"/>
    <property type="evidence" value="ECO:0007669"/>
    <property type="project" value="UniProtKB-ARBA"/>
</dbReference>
<keyword evidence="5 6" id="KW-0472">Membrane</keyword>
<dbReference type="OrthoDB" id="10012538at2759"/>
<reference evidence="8" key="1">
    <citation type="submission" date="2018-01" db="EMBL/GenBank/DDBJ databases">
        <authorList>
            <person name="Alioto T."/>
            <person name="Alioto T."/>
        </authorList>
    </citation>
    <scope>NUCLEOTIDE SEQUENCE [LARGE SCALE GENOMIC DNA]</scope>
</reference>
<comment type="subcellular location">
    <subcellularLocation>
        <location evidence="1">Membrane</location>
        <topology evidence="1">Multi-pass membrane protein</topology>
    </subcellularLocation>
</comment>
<feature type="transmembrane region" description="Helical" evidence="6">
    <location>
        <begin position="194"/>
        <end position="216"/>
    </location>
</feature>
<dbReference type="PANTHER" id="PTHR31548">
    <property type="entry name" value="CLARIN"/>
    <property type="match status" value="1"/>
</dbReference>
<protein>
    <submittedName>
        <fullName evidence="7">Uncharacterized protein</fullName>
    </submittedName>
</protein>